<organism evidence="27 28">
    <name type="scientific">Candidatus Francisella endociliophora</name>
    <dbReference type="NCBI Taxonomy" id="653937"/>
    <lineage>
        <taxon>Bacteria</taxon>
        <taxon>Pseudomonadati</taxon>
        <taxon>Pseudomonadota</taxon>
        <taxon>Gammaproteobacteria</taxon>
        <taxon>Thiotrichales</taxon>
        <taxon>Francisellaceae</taxon>
        <taxon>Francisella</taxon>
    </lineage>
</organism>
<keyword evidence="28" id="KW-1185">Reference proteome</keyword>
<evidence type="ECO:0000256" key="15">
    <source>
        <dbReference type="ARBA" id="ARBA00044899"/>
    </source>
</evidence>
<evidence type="ECO:0000256" key="22">
    <source>
        <dbReference type="ARBA" id="ARBA00045018"/>
    </source>
</evidence>
<dbReference type="GO" id="GO:0022857">
    <property type="term" value="F:transmembrane transporter activity"/>
    <property type="evidence" value="ECO:0007669"/>
    <property type="project" value="InterPro"/>
</dbReference>
<evidence type="ECO:0000256" key="3">
    <source>
        <dbReference type="ARBA" id="ARBA00022448"/>
    </source>
</evidence>
<evidence type="ECO:0000259" key="26">
    <source>
        <dbReference type="PROSITE" id="PS50850"/>
    </source>
</evidence>
<feature type="domain" description="Major facilitator superfamily (MFS) profile" evidence="26">
    <location>
        <begin position="19"/>
        <end position="417"/>
    </location>
</feature>
<dbReference type="InterPro" id="IPR011701">
    <property type="entry name" value="MFS"/>
</dbReference>
<keyword evidence="7" id="KW-0458">Lysosome</keyword>
<feature type="transmembrane region" description="Helical" evidence="25">
    <location>
        <begin position="55"/>
        <end position="77"/>
    </location>
</feature>
<feature type="transmembrane region" description="Helical" evidence="25">
    <location>
        <begin position="84"/>
        <end position="102"/>
    </location>
</feature>
<evidence type="ECO:0000256" key="5">
    <source>
        <dbReference type="ARBA" id="ARBA00022989"/>
    </source>
</evidence>
<evidence type="ECO:0000256" key="7">
    <source>
        <dbReference type="ARBA" id="ARBA00023228"/>
    </source>
</evidence>
<comment type="subcellular location">
    <subcellularLocation>
        <location evidence="1">Lysosome membrane</location>
        <topology evidence="1">Multi-pass membrane protein</topology>
    </subcellularLocation>
</comment>
<keyword evidence="6 25" id="KW-0472">Membrane</keyword>
<comment type="subunit">
    <text evidence="24">Homodimer. Interacts with lysosomal protein GLMP (via lumenal domain); the interaction starts while both proteins are still in the endoplasmic reticulum and is required for stabilization of MFSD1 in lysosomes but has no direct effect on its targeting to lysosomes or transporter activity.</text>
</comment>
<comment type="catalytic activity">
    <reaction evidence="19">
        <text>L-alanyl-L-lysine(out) = L-alanyl-L-lysine(in)</text>
        <dbReference type="Rhea" id="RHEA:79415"/>
        <dbReference type="ChEBI" id="CHEBI:192470"/>
    </reaction>
</comment>
<evidence type="ECO:0000256" key="6">
    <source>
        <dbReference type="ARBA" id="ARBA00023136"/>
    </source>
</evidence>
<dbReference type="HOGENOM" id="CLU_001265_62_2_6"/>
<evidence type="ECO:0000256" key="1">
    <source>
        <dbReference type="ARBA" id="ARBA00004155"/>
    </source>
</evidence>
<evidence type="ECO:0000313" key="28">
    <source>
        <dbReference type="Proteomes" id="UP000029672"/>
    </source>
</evidence>
<evidence type="ECO:0000256" key="2">
    <source>
        <dbReference type="ARBA" id="ARBA00008335"/>
    </source>
</evidence>
<dbReference type="eggNOG" id="COG2271">
    <property type="taxonomic scope" value="Bacteria"/>
</dbReference>
<feature type="transmembrane region" description="Helical" evidence="25">
    <location>
        <begin position="12"/>
        <end position="29"/>
    </location>
</feature>
<dbReference type="InterPro" id="IPR036259">
    <property type="entry name" value="MFS_trans_sf"/>
</dbReference>
<evidence type="ECO:0000256" key="12">
    <source>
        <dbReference type="ARBA" id="ARBA00044891"/>
    </source>
</evidence>
<feature type="transmembrane region" description="Helical" evidence="25">
    <location>
        <begin position="287"/>
        <end position="305"/>
    </location>
</feature>
<comment type="catalytic activity">
    <reaction evidence="9">
        <text>L-histidyl-glycine(out) = L-histidyl-glycine(in)</text>
        <dbReference type="Rhea" id="RHEA:79395"/>
        <dbReference type="ChEBI" id="CHEBI:229957"/>
    </reaction>
</comment>
<evidence type="ECO:0000256" key="4">
    <source>
        <dbReference type="ARBA" id="ARBA00022692"/>
    </source>
</evidence>
<comment type="catalytic activity">
    <reaction evidence="16">
        <text>L-lysyl-L-lysine(out) = L-lysyl-L-lysine(in)</text>
        <dbReference type="Rhea" id="RHEA:79403"/>
        <dbReference type="ChEBI" id="CHEBI:229956"/>
    </reaction>
</comment>
<comment type="catalytic activity">
    <reaction evidence="17">
        <text>L-arginyl-glycine(out) = L-arginyl-glycine(in)</text>
        <dbReference type="Rhea" id="RHEA:79391"/>
        <dbReference type="ChEBI" id="CHEBI:229955"/>
    </reaction>
</comment>
<comment type="catalytic activity">
    <reaction evidence="11">
        <text>L-alpha-aminoacyl-L-histidine(out) = L-alpha-aminoacyl-L-histidine(in)</text>
        <dbReference type="Rhea" id="RHEA:79375"/>
        <dbReference type="ChEBI" id="CHEBI:229967"/>
    </reaction>
</comment>
<keyword evidence="4 25" id="KW-0812">Transmembrane</keyword>
<evidence type="ECO:0000256" key="18">
    <source>
        <dbReference type="ARBA" id="ARBA00044912"/>
    </source>
</evidence>
<evidence type="ECO:0000256" key="21">
    <source>
        <dbReference type="ARBA" id="ARBA00044985"/>
    </source>
</evidence>
<evidence type="ECO:0000256" key="11">
    <source>
        <dbReference type="ARBA" id="ARBA00044884"/>
    </source>
</evidence>
<dbReference type="PROSITE" id="PS50850">
    <property type="entry name" value="MFS"/>
    <property type="match status" value="1"/>
</dbReference>
<dbReference type="InterPro" id="IPR052187">
    <property type="entry name" value="MFSD1"/>
</dbReference>
<dbReference type="GO" id="GO:0005765">
    <property type="term" value="C:lysosomal membrane"/>
    <property type="evidence" value="ECO:0007669"/>
    <property type="project" value="UniProtKB-SubCell"/>
</dbReference>
<sequence>MEKEAQNNITKITKTSCILFLFAGIFYLYEFFVRTSMGTIEPFVRSSINVNAQDIATISSAFSVGYVVMQIPVGIIFDKFKLKTCGFFAIITVALGCLIFSLSSGVFSASLGRFIMGVGAAFALLMMLKISVTYFPPKIAGGMTGLTSVFGIIGPVLAGGPLAYYLVVTENNWTLLFKLLAILGMVFAITFYFVSNSTKQEKKTNSLPPLNIKQALKQKNIWGIAVFGFFIYPSIELFGSLYGSNHLSSIGYKYTTSTTIVSFVWLGMGLSTPIIGFISDYFRNRKIILCGAAVVGVASSIMILFGPDYGAAHYMILYFLLGSAAGTQAIVFAVVADTVPRKHLGISMALVNMSIILGVVFIQMTSGTILHNMVDNQDTNPTSFFYSVFDYQVALLLSPIFFGAAFITGVIFIKNKKQGI</sequence>
<keyword evidence="5 25" id="KW-1133">Transmembrane helix</keyword>
<comment type="catalytic activity">
    <reaction evidence="8">
        <text>L-lysyl-L-alanine(out) = L-lysyl-L-alanine(in)</text>
        <dbReference type="Rhea" id="RHEA:79399"/>
        <dbReference type="ChEBI" id="CHEBI:229954"/>
    </reaction>
</comment>
<gene>
    <name evidence="27" type="ORF">LO80_07070</name>
</gene>
<comment type="catalytic activity">
    <reaction evidence="10">
        <text>L-alpha-aminoacyl-L-arginine(out) = L-alpha-aminoacyl-L-arginine(in)</text>
        <dbReference type="Rhea" id="RHEA:79367"/>
        <dbReference type="ChEBI" id="CHEBI:229968"/>
    </reaction>
</comment>
<dbReference type="Proteomes" id="UP000029672">
    <property type="component" value="Chromosome"/>
</dbReference>
<evidence type="ECO:0000256" key="20">
    <source>
        <dbReference type="ARBA" id="ARBA00044924"/>
    </source>
</evidence>
<dbReference type="PANTHER" id="PTHR23512">
    <property type="entry name" value="MAJOR FACILITATOR SUPERFAMILY DOMAIN-CONTAINING PROTEIN 1"/>
    <property type="match status" value="1"/>
</dbReference>
<evidence type="ECO:0000256" key="19">
    <source>
        <dbReference type="ARBA" id="ARBA00044919"/>
    </source>
</evidence>
<evidence type="ECO:0000256" key="8">
    <source>
        <dbReference type="ARBA" id="ARBA00044876"/>
    </source>
</evidence>
<proteinExistence type="inferred from homology"/>
<comment type="catalytic activity">
    <reaction evidence="12">
        <text>L-lysyl-L-alpha-amino acid(out) = L-lysyl-L-alpha-amino acid(in)</text>
        <dbReference type="Rhea" id="RHEA:79387"/>
        <dbReference type="ChEBI" id="CHEBI:229965"/>
    </reaction>
</comment>
<evidence type="ECO:0000256" key="10">
    <source>
        <dbReference type="ARBA" id="ARBA00044881"/>
    </source>
</evidence>
<evidence type="ECO:0000256" key="16">
    <source>
        <dbReference type="ARBA" id="ARBA00044900"/>
    </source>
</evidence>
<name>A0A097EQ98_9GAMM</name>
<dbReference type="AlphaFoldDB" id="A0A097EQ98"/>
<feature type="transmembrane region" description="Helical" evidence="25">
    <location>
        <begin position="173"/>
        <end position="194"/>
    </location>
</feature>
<feature type="transmembrane region" description="Helical" evidence="25">
    <location>
        <begin position="311"/>
        <end position="336"/>
    </location>
</feature>
<reference evidence="27 28" key="1">
    <citation type="submission" date="2014-10" db="EMBL/GenBank/DDBJ databases">
        <title>Whole genome sequence of Francisella endociliophora strain FSC1006, isolated from a laboratory culture of the marine ciliate Euplotes raikovi.</title>
        <authorList>
            <person name="Granberg M."/>
            <person name="Backman S."/>
            <person name="Lundmark E."/>
            <person name="Nilsson E."/>
            <person name="Karlsson E."/>
            <person name="Thelaus J."/>
            <person name="Ohrman C."/>
            <person name="Larkeryd A."/>
            <person name="Stenberg P."/>
        </authorList>
    </citation>
    <scope>NUCLEOTIDE SEQUENCE [LARGE SCALE GENOMIC DNA]</scope>
    <source>
        <strain evidence="27 28">FSC1006</strain>
    </source>
</reference>
<evidence type="ECO:0000256" key="13">
    <source>
        <dbReference type="ARBA" id="ARBA00044893"/>
    </source>
</evidence>
<dbReference type="PANTHER" id="PTHR23512:SF3">
    <property type="entry name" value="MAJOR FACILITATOR SUPERFAMILY DOMAIN-CONTAINING PROTEIN 1"/>
    <property type="match status" value="1"/>
</dbReference>
<feature type="transmembrane region" description="Helical" evidence="25">
    <location>
        <begin position="114"/>
        <end position="135"/>
    </location>
</feature>
<protein>
    <recommendedName>
        <fullName evidence="21">Lysosomal dipeptide transporter MFSD1</fullName>
    </recommendedName>
    <alternativeName>
        <fullName evidence="22">Major facilitator superfamily domain-containing protein 1</fullName>
    </alternativeName>
</protein>
<feature type="transmembrane region" description="Helical" evidence="25">
    <location>
        <begin position="348"/>
        <end position="371"/>
    </location>
</feature>
<evidence type="ECO:0000256" key="23">
    <source>
        <dbReference type="ARBA" id="ARBA00045709"/>
    </source>
</evidence>
<dbReference type="KEGG" id="frf:LO80_07070"/>
<evidence type="ECO:0000256" key="25">
    <source>
        <dbReference type="SAM" id="Phobius"/>
    </source>
</evidence>
<comment type="similarity">
    <text evidence="2">Belongs to the major facilitator superfamily.</text>
</comment>
<feature type="transmembrane region" description="Helical" evidence="25">
    <location>
        <begin position="254"/>
        <end position="275"/>
    </location>
</feature>
<feature type="transmembrane region" description="Helical" evidence="25">
    <location>
        <begin position="221"/>
        <end position="242"/>
    </location>
</feature>
<dbReference type="RefSeq" id="WP_040009965.1">
    <property type="nucleotide sequence ID" value="NZ_CP009574.1"/>
</dbReference>
<feature type="transmembrane region" description="Helical" evidence="25">
    <location>
        <begin position="391"/>
        <end position="413"/>
    </location>
</feature>
<comment type="catalytic activity">
    <reaction evidence="13">
        <text>L-alpha-aminoacyl-L-lysine(out) = L-alpha-aminoacyl-L-lysine(in)</text>
        <dbReference type="Rhea" id="RHEA:79383"/>
        <dbReference type="ChEBI" id="CHEBI:229966"/>
    </reaction>
</comment>
<evidence type="ECO:0000256" key="9">
    <source>
        <dbReference type="ARBA" id="ARBA00044878"/>
    </source>
</evidence>
<accession>A0A097EQ98</accession>
<dbReference type="STRING" id="1547445.LO80_07070"/>
<comment type="catalytic activity">
    <reaction evidence="20">
        <text>L-lysyl-glycine(out) = L-lysyl-glycine(in)</text>
        <dbReference type="Rhea" id="RHEA:79407"/>
        <dbReference type="ChEBI" id="CHEBI:191202"/>
    </reaction>
</comment>
<dbReference type="SUPFAM" id="SSF103473">
    <property type="entry name" value="MFS general substrate transporter"/>
    <property type="match status" value="1"/>
</dbReference>
<feature type="transmembrane region" description="Helical" evidence="25">
    <location>
        <begin position="147"/>
        <end position="167"/>
    </location>
</feature>
<evidence type="ECO:0000256" key="24">
    <source>
        <dbReference type="ARBA" id="ARBA00046376"/>
    </source>
</evidence>
<dbReference type="Pfam" id="PF07690">
    <property type="entry name" value="MFS_1"/>
    <property type="match status" value="2"/>
</dbReference>
<evidence type="ECO:0000256" key="17">
    <source>
        <dbReference type="ARBA" id="ARBA00044903"/>
    </source>
</evidence>
<evidence type="ECO:0000313" key="27">
    <source>
        <dbReference type="EMBL" id="AIT09749.1"/>
    </source>
</evidence>
<evidence type="ECO:0000256" key="14">
    <source>
        <dbReference type="ARBA" id="ARBA00044898"/>
    </source>
</evidence>
<dbReference type="OrthoDB" id="5620971at2"/>
<comment type="catalytic activity">
    <reaction evidence="18">
        <text>L-histidyl-L-alpha-amino acid(out) = L-histidyl-L-alpha-amino acid(in)</text>
        <dbReference type="Rhea" id="RHEA:79379"/>
        <dbReference type="ChEBI" id="CHEBI:229964"/>
    </reaction>
</comment>
<dbReference type="Gene3D" id="1.20.1250.20">
    <property type="entry name" value="MFS general substrate transporter like domains"/>
    <property type="match status" value="2"/>
</dbReference>
<dbReference type="InterPro" id="IPR020846">
    <property type="entry name" value="MFS_dom"/>
</dbReference>
<comment type="catalytic activity">
    <reaction evidence="14">
        <text>L-aspartyl-L-lysine(out) = L-aspartyl-L-lysine(in)</text>
        <dbReference type="Rhea" id="RHEA:79411"/>
        <dbReference type="ChEBI" id="CHEBI:229953"/>
    </reaction>
</comment>
<comment type="catalytic activity">
    <reaction evidence="15">
        <text>L-arginyl-L-alpha-amino acid(out) = L-arginyl-L-alpha-amino acid(in)</text>
        <dbReference type="Rhea" id="RHEA:79371"/>
        <dbReference type="ChEBI" id="CHEBI:84315"/>
    </reaction>
</comment>
<keyword evidence="3" id="KW-0813">Transport</keyword>
<dbReference type="EMBL" id="CP009574">
    <property type="protein sequence ID" value="AIT09749.1"/>
    <property type="molecule type" value="Genomic_DNA"/>
</dbReference>
<comment type="function">
    <text evidence="23">Lysosomal dipeptide uniporter that selectively exports lysine, arginine or histidine-containing dipeptides with a net positive charge from the lysosome lumen into the cytosol. Could play a role in a specific type of protein O-glycosylation indirectly regulating macrophages migration and tissue invasion. Also essential for liver homeostasis.</text>
</comment>